<dbReference type="Gene3D" id="1.10.20.10">
    <property type="entry name" value="Histone, subunit A"/>
    <property type="match status" value="1"/>
</dbReference>
<evidence type="ECO:0000256" key="23">
    <source>
        <dbReference type="SAM" id="Phobius"/>
    </source>
</evidence>
<dbReference type="InterPro" id="IPR004856">
    <property type="entry name" value="Glyco_trans_ALG6/ALG8"/>
</dbReference>
<keyword evidence="10" id="KW-0488">Methylation</keyword>
<name>A0A811MWR0_9POAL</name>
<feature type="transmembrane region" description="Helical" evidence="23">
    <location>
        <begin position="28"/>
        <end position="48"/>
    </location>
</feature>
<evidence type="ECO:0000313" key="26">
    <source>
        <dbReference type="Proteomes" id="UP000604825"/>
    </source>
</evidence>
<dbReference type="InterPro" id="IPR007125">
    <property type="entry name" value="H2A/H2B/H3"/>
</dbReference>
<comment type="similarity">
    <text evidence="7">Belongs to the histone H3 family.</text>
</comment>
<evidence type="ECO:0000256" key="5">
    <source>
        <dbReference type="ARBA" id="ARBA00004922"/>
    </source>
</evidence>
<dbReference type="SUPFAM" id="SSF47113">
    <property type="entry name" value="Histone-fold"/>
    <property type="match status" value="1"/>
</dbReference>
<feature type="transmembrane region" description="Helical" evidence="23">
    <location>
        <begin position="385"/>
        <end position="402"/>
    </location>
</feature>
<dbReference type="InterPro" id="IPR009072">
    <property type="entry name" value="Histone-fold"/>
</dbReference>
<keyword evidence="21" id="KW-0544">Nucleosome core</keyword>
<keyword evidence="12" id="KW-0328">Glycosyltransferase</keyword>
<keyword evidence="26" id="KW-1185">Reference proteome</keyword>
<feature type="region of interest" description="Disordered" evidence="22">
    <location>
        <begin position="123"/>
        <end position="160"/>
    </location>
</feature>
<dbReference type="GO" id="GO:0000786">
    <property type="term" value="C:nucleosome"/>
    <property type="evidence" value="ECO:0007669"/>
    <property type="project" value="UniProtKB-KW"/>
</dbReference>
<dbReference type="GO" id="GO:0005634">
    <property type="term" value="C:nucleus"/>
    <property type="evidence" value="ECO:0007669"/>
    <property type="project" value="UniProtKB-SubCell"/>
</dbReference>
<keyword evidence="14 23" id="KW-0812">Transmembrane</keyword>
<comment type="pathway">
    <text evidence="5">Protein modification; protein glycosylation.</text>
</comment>
<proteinExistence type="inferred from homology"/>
<dbReference type="GO" id="GO:0030527">
    <property type="term" value="F:structural constituent of chromatin"/>
    <property type="evidence" value="ECO:0007669"/>
    <property type="project" value="InterPro"/>
</dbReference>
<dbReference type="CDD" id="cd22911">
    <property type="entry name" value="HFD_H3"/>
    <property type="match status" value="1"/>
</dbReference>
<dbReference type="Proteomes" id="UP000604825">
    <property type="component" value="Unassembled WGS sequence"/>
</dbReference>
<keyword evidence="18" id="KW-0238">DNA-binding</keyword>
<evidence type="ECO:0000256" key="19">
    <source>
        <dbReference type="ARBA" id="ARBA00023136"/>
    </source>
</evidence>
<evidence type="ECO:0000256" key="20">
    <source>
        <dbReference type="ARBA" id="ARBA00023242"/>
    </source>
</evidence>
<dbReference type="UniPathway" id="UPA00378"/>
<comment type="caution">
    <text evidence="25">The sequence shown here is derived from an EMBL/GenBank/DDBJ whole genome shotgun (WGS) entry which is preliminary data.</text>
</comment>
<feature type="transmembrane region" description="Helical" evidence="23">
    <location>
        <begin position="313"/>
        <end position="332"/>
    </location>
</feature>
<evidence type="ECO:0000256" key="9">
    <source>
        <dbReference type="ARBA" id="ARBA00022454"/>
    </source>
</evidence>
<evidence type="ECO:0000256" key="16">
    <source>
        <dbReference type="ARBA" id="ARBA00022989"/>
    </source>
</evidence>
<evidence type="ECO:0000256" key="14">
    <source>
        <dbReference type="ARBA" id="ARBA00022692"/>
    </source>
</evidence>
<dbReference type="Gene3D" id="1.10.630.10">
    <property type="entry name" value="Cytochrome P450"/>
    <property type="match status" value="1"/>
</dbReference>
<dbReference type="GO" id="GO:0016705">
    <property type="term" value="F:oxidoreductase activity, acting on paired donors, with incorporation or reduction of molecular oxygen"/>
    <property type="evidence" value="ECO:0007669"/>
    <property type="project" value="InterPro"/>
</dbReference>
<evidence type="ECO:0000256" key="3">
    <source>
        <dbReference type="ARBA" id="ARBA00004286"/>
    </source>
</evidence>
<keyword evidence="11" id="KW-0597">Phosphoprotein</keyword>
<dbReference type="GO" id="GO:0046982">
    <property type="term" value="F:protein heterodimerization activity"/>
    <property type="evidence" value="ECO:0007669"/>
    <property type="project" value="InterPro"/>
</dbReference>
<keyword evidence="15" id="KW-0256">Endoplasmic reticulum</keyword>
<dbReference type="Pfam" id="PF03155">
    <property type="entry name" value="Alg6_Alg8"/>
    <property type="match status" value="1"/>
</dbReference>
<dbReference type="InterPro" id="IPR000164">
    <property type="entry name" value="Histone_H3/CENP-A"/>
</dbReference>
<accession>A0A811MWR0</accession>
<dbReference type="GO" id="GO:0003677">
    <property type="term" value="F:DNA binding"/>
    <property type="evidence" value="ECO:0007669"/>
    <property type="project" value="UniProtKB-KW"/>
</dbReference>
<evidence type="ECO:0000259" key="24">
    <source>
        <dbReference type="Pfam" id="PF00125"/>
    </source>
</evidence>
<dbReference type="GO" id="GO:0016758">
    <property type="term" value="F:hexosyltransferase activity"/>
    <property type="evidence" value="ECO:0007669"/>
    <property type="project" value="InterPro"/>
</dbReference>
<dbReference type="FunFam" id="1.10.20.10:FF:000024">
    <property type="entry name" value="Histone H3"/>
    <property type="match status" value="1"/>
</dbReference>
<comment type="function">
    <text evidence="1">Core component of nucleosome. Nucleosomes wrap and compact DNA into chromatin, limiting DNA accessibility to the cellular machineries which require DNA as a template. Histones thereby play a central role in transcription regulation, DNA repair, DNA replication and chromosomal stability. DNA accessibility is regulated via a complex set of post-translational modifications of histones, also called histone code, and nucleosome remodeling.</text>
</comment>
<evidence type="ECO:0000256" key="4">
    <source>
        <dbReference type="ARBA" id="ARBA00004477"/>
    </source>
</evidence>
<dbReference type="PROSITE" id="PS00959">
    <property type="entry name" value="HISTONE_H3_2"/>
    <property type="match status" value="1"/>
</dbReference>
<keyword evidence="16 23" id="KW-1133">Transmembrane helix</keyword>
<sequence length="547" mass="60806">MGASVELKQESSSTPITLVMSPVTAVDWAWWIGLLLGVVLLLALAVWHNNDVCHCAFFALKRWRRRARLPPGHLGLPFVGESLWLLWYYKLARRPDGFLHARRRRYYVGGRAATWACTGRTSLARRPSSSARRRPTSSSSSPPRMAPSASAGPRRSSWASPAWSTSRAASRLRGFILAAINRPGSLRAIAEVVQPRLVAALLSWADKGTISAATEIKKVTFENTCKMFVSRDPSPLTDKIFMVALSHGAQRPRQRLGFNIAIPEASFTGGLVGDSSPFAVLPKVTPIATFLLVILAMAPCLIKAFSNPQPKHIIRLVSYACTCGFMFGWHVHEKASLHFTIPLALIAMDSLNDARHYFLLSIVSCYSLFPLLFENQEYMIKVMLLLTYATLMWVGCTSHFAANSDLEGKKVNRSGSTVKKNGIIGWIGLSYLLGIAARKSAPTTGGVKKPHRYRPGTVALREIRKYQKSTELLIRKLPFQRLVREIAQDFKTDLRFQSHAVLALQEAAEAYLVGLFEDTNLCAIHAKRVTIMPKDIQLARRIRGERA</sequence>
<comment type="subcellular location">
    <subcellularLocation>
        <location evidence="3">Chromosome</location>
    </subcellularLocation>
    <subcellularLocation>
        <location evidence="4">Endoplasmic reticulum membrane</location>
        <topology evidence="4">Multi-pass membrane protein</topology>
    </subcellularLocation>
    <subcellularLocation>
        <location evidence="2">Nucleus</location>
    </subcellularLocation>
</comment>
<dbReference type="GO" id="GO:0020037">
    <property type="term" value="F:heme binding"/>
    <property type="evidence" value="ECO:0007669"/>
    <property type="project" value="InterPro"/>
</dbReference>
<evidence type="ECO:0000256" key="8">
    <source>
        <dbReference type="ARBA" id="ARBA00011538"/>
    </source>
</evidence>
<dbReference type="InterPro" id="IPR036396">
    <property type="entry name" value="Cyt_P450_sf"/>
</dbReference>
<feature type="transmembrane region" description="Helical" evidence="23">
    <location>
        <begin position="422"/>
        <end position="441"/>
    </location>
</feature>
<evidence type="ECO:0000256" key="13">
    <source>
        <dbReference type="ARBA" id="ARBA00022679"/>
    </source>
</evidence>
<keyword evidence="20" id="KW-0539">Nucleus</keyword>
<reference evidence="25" key="1">
    <citation type="submission" date="2020-10" db="EMBL/GenBank/DDBJ databases">
        <authorList>
            <person name="Han B."/>
            <person name="Lu T."/>
            <person name="Zhao Q."/>
            <person name="Huang X."/>
            <person name="Zhao Y."/>
        </authorList>
    </citation>
    <scope>NUCLEOTIDE SEQUENCE</scope>
</reference>
<evidence type="ECO:0000313" key="25">
    <source>
        <dbReference type="EMBL" id="CAD6211410.1"/>
    </source>
</evidence>
<dbReference type="SMART" id="SM00428">
    <property type="entry name" value="H3"/>
    <property type="match status" value="1"/>
</dbReference>
<feature type="transmembrane region" description="Helical" evidence="23">
    <location>
        <begin position="354"/>
        <end position="373"/>
    </location>
</feature>
<feature type="domain" description="Core Histone H2A/H2B/H3" evidence="24">
    <location>
        <begin position="455"/>
        <end position="542"/>
    </location>
</feature>
<evidence type="ECO:0000256" key="15">
    <source>
        <dbReference type="ARBA" id="ARBA00022824"/>
    </source>
</evidence>
<keyword evidence="9" id="KW-0158">Chromosome</keyword>
<dbReference type="SUPFAM" id="SSF48264">
    <property type="entry name" value="Cytochrome P450"/>
    <property type="match status" value="1"/>
</dbReference>
<dbReference type="OrthoDB" id="1689333at2759"/>
<keyword evidence="13" id="KW-0808">Transferase</keyword>
<dbReference type="EMBL" id="CAJGYO010000002">
    <property type="protein sequence ID" value="CAD6211410.1"/>
    <property type="molecule type" value="Genomic_DNA"/>
</dbReference>
<evidence type="ECO:0000256" key="10">
    <source>
        <dbReference type="ARBA" id="ARBA00022481"/>
    </source>
</evidence>
<evidence type="ECO:0000256" key="18">
    <source>
        <dbReference type="ARBA" id="ARBA00023125"/>
    </source>
</evidence>
<dbReference type="AlphaFoldDB" id="A0A811MWR0"/>
<evidence type="ECO:0000256" key="12">
    <source>
        <dbReference type="ARBA" id="ARBA00022676"/>
    </source>
</evidence>
<evidence type="ECO:0000256" key="6">
    <source>
        <dbReference type="ARBA" id="ARBA00008715"/>
    </source>
</evidence>
<keyword evidence="19 23" id="KW-0472">Membrane</keyword>
<evidence type="ECO:0000256" key="7">
    <source>
        <dbReference type="ARBA" id="ARBA00010343"/>
    </source>
</evidence>
<dbReference type="Pfam" id="PF00125">
    <property type="entry name" value="Histone"/>
    <property type="match status" value="1"/>
</dbReference>
<evidence type="ECO:0000256" key="1">
    <source>
        <dbReference type="ARBA" id="ARBA00002001"/>
    </source>
</evidence>
<organism evidence="25 26">
    <name type="scientific">Miscanthus lutarioriparius</name>
    <dbReference type="NCBI Taxonomy" id="422564"/>
    <lineage>
        <taxon>Eukaryota</taxon>
        <taxon>Viridiplantae</taxon>
        <taxon>Streptophyta</taxon>
        <taxon>Embryophyta</taxon>
        <taxon>Tracheophyta</taxon>
        <taxon>Spermatophyta</taxon>
        <taxon>Magnoliopsida</taxon>
        <taxon>Liliopsida</taxon>
        <taxon>Poales</taxon>
        <taxon>Poaceae</taxon>
        <taxon>PACMAD clade</taxon>
        <taxon>Panicoideae</taxon>
        <taxon>Andropogonodae</taxon>
        <taxon>Andropogoneae</taxon>
        <taxon>Saccharinae</taxon>
        <taxon>Miscanthus</taxon>
    </lineage>
</organism>
<evidence type="ECO:0000256" key="11">
    <source>
        <dbReference type="ARBA" id="ARBA00022553"/>
    </source>
</evidence>
<dbReference type="PRINTS" id="PR00622">
    <property type="entry name" value="HISTONEH3"/>
</dbReference>
<feature type="transmembrane region" description="Helical" evidence="23">
    <location>
        <begin position="69"/>
        <end position="89"/>
    </location>
</feature>
<dbReference type="GO" id="GO:0004497">
    <property type="term" value="F:monooxygenase activity"/>
    <property type="evidence" value="ECO:0007669"/>
    <property type="project" value="InterPro"/>
</dbReference>
<evidence type="ECO:0000256" key="21">
    <source>
        <dbReference type="ARBA" id="ARBA00023269"/>
    </source>
</evidence>
<dbReference type="GO" id="GO:0005789">
    <property type="term" value="C:endoplasmic reticulum membrane"/>
    <property type="evidence" value="ECO:0007669"/>
    <property type="project" value="UniProtKB-SubCell"/>
</dbReference>
<evidence type="ECO:0000256" key="22">
    <source>
        <dbReference type="SAM" id="MobiDB-lite"/>
    </source>
</evidence>
<protein>
    <recommendedName>
        <fullName evidence="24">Core Histone H2A/H2B/H3 domain-containing protein</fullName>
    </recommendedName>
</protein>
<comment type="subunit">
    <text evidence="8">The nucleosome is a histone octamer containing two molecules each of H2A, H2B, H3 and H4 assembled in one H3-H4 heterotetramer and two H2A-H2B heterodimers. The octamer wraps approximately 147 bp of DNA.</text>
</comment>
<evidence type="ECO:0000256" key="2">
    <source>
        <dbReference type="ARBA" id="ARBA00004123"/>
    </source>
</evidence>
<comment type="similarity">
    <text evidence="6">Belongs to the ALG6/ALG8 glucosyltransferase family.</text>
</comment>
<keyword evidence="17" id="KW-0007">Acetylation</keyword>
<dbReference type="GO" id="GO:0005506">
    <property type="term" value="F:iron ion binding"/>
    <property type="evidence" value="ECO:0007669"/>
    <property type="project" value="InterPro"/>
</dbReference>
<evidence type="ECO:0000256" key="17">
    <source>
        <dbReference type="ARBA" id="ARBA00022990"/>
    </source>
</evidence>
<dbReference type="PANTHER" id="PTHR11426">
    <property type="entry name" value="HISTONE H3"/>
    <property type="match status" value="1"/>
</dbReference>
<gene>
    <name evidence="25" type="ORF">NCGR_LOCUS7381</name>
</gene>
<feature type="transmembrane region" description="Helical" evidence="23">
    <location>
        <begin position="287"/>
        <end position="306"/>
    </location>
</feature>